<feature type="non-terminal residue" evidence="5">
    <location>
        <position position="1"/>
    </location>
</feature>
<sequence>SGPVRPAQNLKTEAILKLQLLHYFLLPPPFGIFSVSFSISQKSSSTSKTRSPRINFHSLSRSNRRGLRQYWKDPLRLLLHSNGVQIPHRSHRHPRGTDSIGIPVKEGLYVRRVINFPLLILCAVLALLKLLTVLGIEVSVRNMEKAAIDSASDGEEEYVLIDLGDVSLLDIPPNAPYVLSGLDTMNPILTICDKIKMIGEYEETIGTCLTFAEEEVSMVEEEAVPSETNRRSEKAVEPNQAPRRDLKPVASVHKILKFKLLDSVDSVDSAVPDSTS</sequence>
<dbReference type="Pfam" id="PF10419">
    <property type="entry name" value="TFIIIC_sub6"/>
    <property type="match status" value="1"/>
</dbReference>
<feature type="region of interest" description="Disordered" evidence="1">
    <location>
        <begin position="220"/>
        <end position="247"/>
    </location>
</feature>
<keyword evidence="2" id="KW-0472">Membrane</keyword>
<protein>
    <submittedName>
        <fullName evidence="5">Uncharacterized protein LOC111445121</fullName>
    </submittedName>
</protein>
<dbReference type="PANTHER" id="PTHR21860">
    <property type="entry name" value="TRANSCRIPTION INITIATION FACTOR IIIC TFIIIC , POLYPEPTIDE 6-RELATED"/>
    <property type="match status" value="1"/>
</dbReference>
<evidence type="ECO:0000313" key="5">
    <source>
        <dbReference type="RefSeq" id="XP_022939121.1"/>
    </source>
</evidence>
<feature type="domain" description="Transcription factor TFIIIC triple barrel" evidence="3">
    <location>
        <begin position="155"/>
        <end position="259"/>
    </location>
</feature>
<evidence type="ECO:0000313" key="4">
    <source>
        <dbReference type="Proteomes" id="UP000504609"/>
    </source>
</evidence>
<dbReference type="Proteomes" id="UP000504609">
    <property type="component" value="Unplaced"/>
</dbReference>
<evidence type="ECO:0000256" key="1">
    <source>
        <dbReference type="SAM" id="MobiDB-lite"/>
    </source>
</evidence>
<organism evidence="4 5">
    <name type="scientific">Cucurbita moschata</name>
    <name type="common">Winter crookneck squash</name>
    <name type="synonym">Cucurbita pepo var. moschata</name>
    <dbReference type="NCBI Taxonomy" id="3662"/>
    <lineage>
        <taxon>Eukaryota</taxon>
        <taxon>Viridiplantae</taxon>
        <taxon>Streptophyta</taxon>
        <taxon>Embryophyta</taxon>
        <taxon>Tracheophyta</taxon>
        <taxon>Spermatophyta</taxon>
        <taxon>Magnoliopsida</taxon>
        <taxon>eudicotyledons</taxon>
        <taxon>Gunneridae</taxon>
        <taxon>Pentapetalae</taxon>
        <taxon>rosids</taxon>
        <taxon>fabids</taxon>
        <taxon>Cucurbitales</taxon>
        <taxon>Cucurbitaceae</taxon>
        <taxon>Cucurbiteae</taxon>
        <taxon>Cucurbita</taxon>
    </lineage>
</organism>
<evidence type="ECO:0000256" key="2">
    <source>
        <dbReference type="SAM" id="Phobius"/>
    </source>
</evidence>
<feature type="compositionally biased region" description="Basic and acidic residues" evidence="1">
    <location>
        <begin position="228"/>
        <end position="247"/>
    </location>
</feature>
<dbReference type="KEGG" id="cmos:111445121"/>
<keyword evidence="2" id="KW-0812">Transmembrane</keyword>
<dbReference type="GO" id="GO:0000127">
    <property type="term" value="C:transcription factor TFIIIC complex"/>
    <property type="evidence" value="ECO:0007669"/>
    <property type="project" value="TreeGrafter"/>
</dbReference>
<gene>
    <name evidence="5" type="primary">LOC111445121</name>
</gene>
<dbReference type="GeneID" id="111445121"/>
<dbReference type="InterPro" id="IPR042771">
    <property type="entry name" value="GTF3C6-like"/>
</dbReference>
<dbReference type="Gene3D" id="2.60.40.4370">
    <property type="match status" value="1"/>
</dbReference>
<keyword evidence="2" id="KW-1133">Transmembrane helix</keyword>
<dbReference type="FunFam" id="2.60.40.4370:FF:000002">
    <property type="entry name" value="Transcription factor TFIIIC, tau55-related protein"/>
    <property type="match status" value="1"/>
</dbReference>
<dbReference type="GO" id="GO:0006383">
    <property type="term" value="P:transcription by RNA polymerase III"/>
    <property type="evidence" value="ECO:0007669"/>
    <property type="project" value="InterPro"/>
</dbReference>
<dbReference type="RefSeq" id="XP_022939121.1">
    <property type="nucleotide sequence ID" value="XM_023083353.1"/>
</dbReference>
<accession>A0A6J1FF13</accession>
<dbReference type="AlphaFoldDB" id="A0A6J1FF13"/>
<proteinExistence type="predicted"/>
<evidence type="ECO:0000259" key="3">
    <source>
        <dbReference type="Pfam" id="PF10419"/>
    </source>
</evidence>
<name>A0A6J1FF13_CUCMO</name>
<feature type="transmembrane region" description="Helical" evidence="2">
    <location>
        <begin position="20"/>
        <end position="40"/>
    </location>
</feature>
<keyword evidence="4" id="KW-1185">Reference proteome</keyword>
<feature type="transmembrane region" description="Helical" evidence="2">
    <location>
        <begin position="113"/>
        <end position="136"/>
    </location>
</feature>
<dbReference type="PANTHER" id="PTHR21860:SF2">
    <property type="entry name" value="GENERAL TRANSCRIPTION FACTOR 3C POLYPEPTIDE 6"/>
    <property type="match status" value="1"/>
</dbReference>
<reference evidence="5" key="1">
    <citation type="submission" date="2025-08" db="UniProtKB">
        <authorList>
            <consortium name="RefSeq"/>
        </authorList>
    </citation>
    <scope>IDENTIFICATION</scope>
    <source>
        <tissue evidence="5">Young leaves</tissue>
    </source>
</reference>
<dbReference type="InterPro" id="IPR019481">
    <property type="entry name" value="TFIIIC_triple_barrel"/>
</dbReference>